<comment type="caution">
    <text evidence="1">The sequence shown here is derived from an EMBL/GenBank/DDBJ whole genome shotgun (WGS) entry which is preliminary data.</text>
</comment>
<dbReference type="EMBL" id="WOWK01000113">
    <property type="protein sequence ID" value="KAF0318259.1"/>
    <property type="molecule type" value="Genomic_DNA"/>
</dbReference>
<evidence type="ECO:0000313" key="1">
    <source>
        <dbReference type="EMBL" id="KAF0318259.1"/>
    </source>
</evidence>
<dbReference type="OrthoDB" id="4819569at2759"/>
<dbReference type="Proteomes" id="UP000434172">
    <property type="component" value="Unassembled WGS sequence"/>
</dbReference>
<sequence length="500" mass="55780">MAFGKKKRLTPQELARLCSFAHPMGLRCPYARVTLTRDGARFASPFCKIHCCKKIDNGAACTNVKTNSRGYCTQHLLCTGIMNGQRCTNYVKSYDPKEYQFCAQFHNCLQQGCKNERIHQGDVDLRYCQDHRCVRPDCTSPRAPGGSTHCASHTCAAPACFAACPGASGDPHDPSRFCDRHRMCHTAGCRQFAHVRADGVPSKHCGAHYCRWEAEGGCDGARDPMSADGVCGAHTCVEAGCLRARDHREEGAQWCKDHTCKSRDCRWRRWLGEYCREHQCGRPGCPRHGEHNNYCDRHRACTTPGCDRFRRIDGENIGLHCEEHSITRCRREGCDVRVVDNTELCASHLCSWRPCRNERALFGSALCAQHKCAVPTCPHRRTHMNYDPMYAMLGGDRAAELLMSAFCNGHACRHEQCPLRAEGDTHFCRTHARCRRPGCTRVVELEEEDPTICLEHNRMGPRGMGRRGALGGDAYGNGYGNGDYGYGWPGGGVWGVNAAI</sequence>
<name>A0A8H3W0D8_9PEZI</name>
<protein>
    <submittedName>
        <fullName evidence="1">Uncharacterized protein</fullName>
    </submittedName>
</protein>
<reference evidence="1 2" key="1">
    <citation type="submission" date="2019-12" db="EMBL/GenBank/DDBJ databases">
        <title>A genome sequence resource for the geographically widespread anthracnose pathogen Colletotrichum asianum.</title>
        <authorList>
            <person name="Meng Y."/>
        </authorList>
    </citation>
    <scope>NUCLEOTIDE SEQUENCE [LARGE SCALE GENOMIC DNA]</scope>
    <source>
        <strain evidence="1 2">ICMP 18580</strain>
    </source>
</reference>
<keyword evidence="2" id="KW-1185">Reference proteome</keyword>
<evidence type="ECO:0000313" key="2">
    <source>
        <dbReference type="Proteomes" id="UP000434172"/>
    </source>
</evidence>
<dbReference type="AlphaFoldDB" id="A0A8H3W0D8"/>
<gene>
    <name evidence="1" type="ORF">GQ607_014496</name>
</gene>
<organism evidence="1 2">
    <name type="scientific">Colletotrichum asianum</name>
    <dbReference type="NCBI Taxonomy" id="702518"/>
    <lineage>
        <taxon>Eukaryota</taxon>
        <taxon>Fungi</taxon>
        <taxon>Dikarya</taxon>
        <taxon>Ascomycota</taxon>
        <taxon>Pezizomycotina</taxon>
        <taxon>Sordariomycetes</taxon>
        <taxon>Hypocreomycetidae</taxon>
        <taxon>Glomerellales</taxon>
        <taxon>Glomerellaceae</taxon>
        <taxon>Colletotrichum</taxon>
        <taxon>Colletotrichum gloeosporioides species complex</taxon>
    </lineage>
</organism>
<proteinExistence type="predicted"/>
<accession>A0A8H3W0D8</accession>